<organism evidence="1 2">
    <name type="scientific">Rothia aeria F0184</name>
    <dbReference type="NCBI Taxonomy" id="888019"/>
    <lineage>
        <taxon>Bacteria</taxon>
        <taxon>Bacillati</taxon>
        <taxon>Actinomycetota</taxon>
        <taxon>Actinomycetes</taxon>
        <taxon>Micrococcales</taxon>
        <taxon>Micrococcaceae</taxon>
        <taxon>Rothia</taxon>
    </lineage>
</organism>
<dbReference type="HOGENOM" id="CLU_2404786_0_0_11"/>
<feature type="non-terminal residue" evidence="1">
    <location>
        <position position="1"/>
    </location>
</feature>
<reference evidence="1 2" key="1">
    <citation type="submission" date="2013-08" db="EMBL/GenBank/DDBJ databases">
        <authorList>
            <person name="Weinstock G."/>
            <person name="Sodergren E."/>
            <person name="Wylie T."/>
            <person name="Fulton L."/>
            <person name="Fulton R."/>
            <person name="Fronick C."/>
            <person name="O'Laughlin M."/>
            <person name="Godfrey J."/>
            <person name="Miner T."/>
            <person name="Herter B."/>
            <person name="Appelbaum E."/>
            <person name="Cordes M."/>
            <person name="Lek S."/>
            <person name="Wollam A."/>
            <person name="Pepin K.H."/>
            <person name="Palsikar V.B."/>
            <person name="Mitreva M."/>
            <person name="Wilson R.K."/>
        </authorList>
    </citation>
    <scope>NUCLEOTIDE SEQUENCE [LARGE SCALE GENOMIC DNA]</scope>
    <source>
        <strain evidence="1 2">F0184</strain>
    </source>
</reference>
<dbReference type="PATRIC" id="fig|888019.4.peg.647"/>
<sequence>SPLAGWRTLQVLVEVLPVVGRVNRGGVLVQLLAELAGEYGVSVSLPESLRPALKGTTLLAKNLRALSALDTHPSGLAEQANQQALALMTEGGA</sequence>
<protein>
    <submittedName>
        <fullName evidence="1">Uncharacterized protein</fullName>
    </submittedName>
</protein>
<dbReference type="Proteomes" id="UP000017174">
    <property type="component" value="Unassembled WGS sequence"/>
</dbReference>
<accession>U7V5P8</accession>
<evidence type="ECO:0000313" key="2">
    <source>
        <dbReference type="Proteomes" id="UP000017174"/>
    </source>
</evidence>
<gene>
    <name evidence="1" type="ORF">HMPREF0742_00761</name>
</gene>
<name>U7V5P8_9MICC</name>
<proteinExistence type="predicted"/>
<dbReference type="AlphaFoldDB" id="U7V5P8"/>
<comment type="caution">
    <text evidence="1">The sequence shown here is derived from an EMBL/GenBank/DDBJ whole genome shotgun (WGS) entry which is preliminary data.</text>
</comment>
<dbReference type="EMBL" id="AXZG01000024">
    <property type="protein sequence ID" value="ERT66846.1"/>
    <property type="molecule type" value="Genomic_DNA"/>
</dbReference>
<evidence type="ECO:0000313" key="1">
    <source>
        <dbReference type="EMBL" id="ERT66846.1"/>
    </source>
</evidence>